<organism evidence="9 10">
    <name type="scientific">Pygocentrus nattereri</name>
    <name type="common">Red-bellied piranha</name>
    <dbReference type="NCBI Taxonomy" id="42514"/>
    <lineage>
        <taxon>Eukaryota</taxon>
        <taxon>Metazoa</taxon>
        <taxon>Chordata</taxon>
        <taxon>Craniata</taxon>
        <taxon>Vertebrata</taxon>
        <taxon>Euteleostomi</taxon>
        <taxon>Actinopterygii</taxon>
        <taxon>Neopterygii</taxon>
        <taxon>Teleostei</taxon>
        <taxon>Ostariophysi</taxon>
        <taxon>Characiformes</taxon>
        <taxon>Characoidei</taxon>
        <taxon>Pygocentrus</taxon>
    </lineage>
</organism>
<dbReference type="GO" id="GO:0015267">
    <property type="term" value="F:channel activity"/>
    <property type="evidence" value="ECO:0007669"/>
    <property type="project" value="TreeGrafter"/>
</dbReference>
<comment type="subcellular location">
    <subcellularLocation>
        <location evidence="2">Cytoplasm</location>
    </subcellularLocation>
    <subcellularLocation>
        <location evidence="1">Nucleus</location>
    </subcellularLocation>
</comment>
<dbReference type="GO" id="GO:0005741">
    <property type="term" value="C:mitochondrial outer membrane"/>
    <property type="evidence" value="ECO:0007669"/>
    <property type="project" value="TreeGrafter"/>
</dbReference>
<dbReference type="PANTHER" id="PTHR11256">
    <property type="entry name" value="BCL-2 RELATED"/>
    <property type="match status" value="1"/>
</dbReference>
<reference evidence="9" key="2">
    <citation type="submission" date="2025-08" db="UniProtKB">
        <authorList>
            <consortium name="Ensembl"/>
        </authorList>
    </citation>
    <scope>IDENTIFICATION</scope>
</reference>
<evidence type="ECO:0000256" key="6">
    <source>
        <dbReference type="ARBA" id="ARBA00023242"/>
    </source>
</evidence>
<dbReference type="InterPro" id="IPR036834">
    <property type="entry name" value="Bcl-2-like_sf"/>
</dbReference>
<keyword evidence="5" id="KW-0053">Apoptosis</keyword>
<keyword evidence="7" id="KW-1133">Transmembrane helix</keyword>
<dbReference type="CDD" id="cd06845">
    <property type="entry name" value="Bcl-2_like"/>
    <property type="match status" value="1"/>
</dbReference>
<evidence type="ECO:0000313" key="10">
    <source>
        <dbReference type="Proteomes" id="UP001501920"/>
    </source>
</evidence>
<dbReference type="FunFam" id="1.10.437.10:FF:000017">
    <property type="entry name" value="MCL1, BCL2 family apoptosis regulator"/>
    <property type="match status" value="1"/>
</dbReference>
<dbReference type="InterPro" id="IPR013281">
    <property type="entry name" value="Apop_reg_Mc1"/>
</dbReference>
<dbReference type="InterPro" id="IPR002475">
    <property type="entry name" value="Bcl2-like"/>
</dbReference>
<feature type="domain" description="Bcl-2 Bcl-2 homology region 1-3" evidence="8">
    <location>
        <begin position="103"/>
        <end position="203"/>
    </location>
</feature>
<dbReference type="GO" id="GO:0008053">
    <property type="term" value="P:mitochondrial fusion"/>
    <property type="evidence" value="ECO:0007669"/>
    <property type="project" value="TreeGrafter"/>
</dbReference>
<evidence type="ECO:0000256" key="5">
    <source>
        <dbReference type="ARBA" id="ARBA00022703"/>
    </source>
</evidence>
<proteinExistence type="inferred from homology"/>
<dbReference type="Pfam" id="PF00452">
    <property type="entry name" value="Bcl-2"/>
    <property type="match status" value="1"/>
</dbReference>
<dbReference type="GO" id="GO:0001836">
    <property type="term" value="P:release of cytochrome c from mitochondria"/>
    <property type="evidence" value="ECO:0007669"/>
    <property type="project" value="TreeGrafter"/>
</dbReference>
<keyword evidence="10" id="KW-1185">Reference proteome</keyword>
<dbReference type="SMART" id="SM00337">
    <property type="entry name" value="BCL"/>
    <property type="match status" value="1"/>
</dbReference>
<evidence type="ECO:0000256" key="2">
    <source>
        <dbReference type="ARBA" id="ARBA00004496"/>
    </source>
</evidence>
<dbReference type="PRINTS" id="PR01862">
    <property type="entry name" value="BCL2FAMILY"/>
</dbReference>
<feature type="transmembrane region" description="Helical" evidence="7">
    <location>
        <begin position="222"/>
        <end position="239"/>
    </location>
</feature>
<dbReference type="GO" id="GO:0051400">
    <property type="term" value="F:BH domain binding"/>
    <property type="evidence" value="ECO:0007669"/>
    <property type="project" value="TreeGrafter"/>
</dbReference>
<evidence type="ECO:0000256" key="1">
    <source>
        <dbReference type="ARBA" id="ARBA00004123"/>
    </source>
</evidence>
<protein>
    <submittedName>
        <fullName evidence="9">MCL1 apoptosis regulator, BCL2 family member b</fullName>
    </submittedName>
</protein>
<dbReference type="InterPro" id="IPR026298">
    <property type="entry name" value="Bcl-2_fam"/>
</dbReference>
<dbReference type="PROSITE" id="PS50062">
    <property type="entry name" value="BCL2_FAMILY"/>
    <property type="match status" value="1"/>
</dbReference>
<dbReference type="GO" id="GO:0097192">
    <property type="term" value="P:extrinsic apoptotic signaling pathway in absence of ligand"/>
    <property type="evidence" value="ECO:0007669"/>
    <property type="project" value="TreeGrafter"/>
</dbReference>
<evidence type="ECO:0000256" key="7">
    <source>
        <dbReference type="SAM" id="Phobius"/>
    </source>
</evidence>
<evidence type="ECO:0000313" key="9">
    <source>
        <dbReference type="Ensembl" id="ENSPNAP00000006183.2"/>
    </source>
</evidence>
<dbReference type="STRING" id="42514.ENSPNAP00000006183"/>
<dbReference type="GO" id="GO:0008630">
    <property type="term" value="P:intrinsic apoptotic signaling pathway in response to DNA damage"/>
    <property type="evidence" value="ECO:0007669"/>
    <property type="project" value="TreeGrafter"/>
</dbReference>
<keyword evidence="4" id="KW-0963">Cytoplasm</keyword>
<accession>A0A3B4C341</accession>
<dbReference type="PRINTS" id="PR01866">
    <property type="entry name" value="APOPREGMCL1"/>
</dbReference>
<dbReference type="GO" id="GO:0005634">
    <property type="term" value="C:nucleus"/>
    <property type="evidence" value="ECO:0007669"/>
    <property type="project" value="UniProtKB-SubCell"/>
</dbReference>
<dbReference type="Proteomes" id="UP001501920">
    <property type="component" value="Chromosome 3"/>
</dbReference>
<evidence type="ECO:0000259" key="8">
    <source>
        <dbReference type="SMART" id="SM00337"/>
    </source>
</evidence>
<dbReference type="SUPFAM" id="SSF56854">
    <property type="entry name" value="Bcl-2 inhibitors of programmed cell death"/>
    <property type="match status" value="1"/>
</dbReference>
<dbReference type="AlphaFoldDB" id="A0A3B4C341"/>
<dbReference type="InterPro" id="IPR046371">
    <property type="entry name" value="Bcl-2_BH1-3"/>
</dbReference>
<dbReference type="PANTHER" id="PTHR11256:SF46">
    <property type="entry name" value="INDUCED MYELOID LEUKEMIA CELL DIFFERENTIATION PROTEIN MCL-1"/>
    <property type="match status" value="1"/>
</dbReference>
<evidence type="ECO:0000256" key="4">
    <source>
        <dbReference type="ARBA" id="ARBA00022490"/>
    </source>
</evidence>
<sequence>MCLKGKQITVNIYEKESAPMSRLFQRPFTLGISSQTRAPRIAAVTDGSLPTSPASDCEELDSDQFKESETLDRDTSEIVIDFLQNFTGLSRSCGRHRGVVQTIRRVVDGLVVKHELVYKGMFTRLGMEDRGDDMHIIRTVAKELFSDGITNWGRIASLLAFGAVVCQHQNQMGRGHCVSLVGQEISSYLLSDQKDWLLKNKAWDGFVEFFHVPDPESKMRNALMALVTAAGVGAGLVLLSR</sequence>
<keyword evidence="7" id="KW-0472">Membrane</keyword>
<reference evidence="9" key="3">
    <citation type="submission" date="2025-09" db="UniProtKB">
        <authorList>
            <consortium name="Ensembl"/>
        </authorList>
    </citation>
    <scope>IDENTIFICATION</scope>
</reference>
<dbReference type="GO" id="GO:0042981">
    <property type="term" value="P:regulation of apoptotic process"/>
    <property type="evidence" value="ECO:0007669"/>
    <property type="project" value="InterPro"/>
</dbReference>
<reference evidence="9 10" key="1">
    <citation type="submission" date="2020-10" db="EMBL/GenBank/DDBJ databases">
        <title>Pygocentrus nattereri (red-bellied piranha) genome, fPygNat1, primary haplotype.</title>
        <authorList>
            <person name="Myers G."/>
            <person name="Meyer A."/>
            <person name="Karagic N."/>
            <person name="Pippel M."/>
            <person name="Winkler S."/>
            <person name="Tracey A."/>
            <person name="Wood J."/>
            <person name="Formenti G."/>
            <person name="Howe K."/>
            <person name="Fedrigo O."/>
            <person name="Jarvis E.D."/>
        </authorList>
    </citation>
    <scope>NUCLEOTIDE SEQUENCE [LARGE SCALE GENOMIC DNA]</scope>
</reference>
<dbReference type="Gene3D" id="1.10.437.10">
    <property type="entry name" value="Blc2-like"/>
    <property type="match status" value="1"/>
</dbReference>
<keyword evidence="7" id="KW-0812">Transmembrane</keyword>
<dbReference type="Ensembl" id="ENSPNAT00000004001.2">
    <property type="protein sequence ID" value="ENSPNAP00000006183.2"/>
    <property type="gene ID" value="ENSPNAG00000012272.2"/>
</dbReference>
<evidence type="ECO:0000256" key="3">
    <source>
        <dbReference type="ARBA" id="ARBA00009458"/>
    </source>
</evidence>
<keyword evidence="6" id="KW-0539">Nucleus</keyword>
<dbReference type="GeneTree" id="ENSGT01130000278292"/>
<comment type="similarity">
    <text evidence="3">Belongs to the Bcl-2 family.</text>
</comment>
<name>A0A3B4C341_PYGNA</name>